<evidence type="ECO:0000313" key="1">
    <source>
        <dbReference type="EMBL" id="BAC97390.1"/>
    </source>
</evidence>
<dbReference type="Proteomes" id="UP000002675">
    <property type="component" value="Chromosome II"/>
</dbReference>
<accession>Q7MCM2</accession>
<dbReference type="RefSeq" id="WP_011152594.1">
    <property type="nucleotide sequence ID" value="NC_005140.1"/>
</dbReference>
<proteinExistence type="predicted"/>
<dbReference type="KEGG" id="vvy:VVA1364"/>
<reference evidence="1 2" key="1">
    <citation type="journal article" date="2003" name="Genome Res.">
        <title>Comparative genome analysis of Vibrio vulnificus, a marine pathogen.</title>
        <authorList>
            <person name="Chen C.Y."/>
            <person name="Wu K.M."/>
            <person name="Chang Y.C."/>
            <person name="Chang C.H."/>
            <person name="Tsai H.C."/>
            <person name="Liao T.L."/>
            <person name="Liu Y.M."/>
            <person name="Chen H.J."/>
            <person name="Shen A.B."/>
            <person name="Li J.C."/>
            <person name="Su T.L."/>
            <person name="Shao C.P."/>
            <person name="Lee C.T."/>
            <person name="Hor L.I."/>
            <person name="Tsai S.F."/>
        </authorList>
    </citation>
    <scope>NUCLEOTIDE SEQUENCE [LARGE SCALE GENOMIC DNA]</scope>
    <source>
        <strain evidence="1 2">YJ016</strain>
    </source>
</reference>
<dbReference type="EMBL" id="BA000038">
    <property type="protein sequence ID" value="BAC97390.1"/>
    <property type="molecule type" value="Genomic_DNA"/>
</dbReference>
<dbReference type="HOGENOM" id="CLU_3223826_0_0_6"/>
<dbReference type="AlphaFoldDB" id="Q7MCM2"/>
<protein>
    <submittedName>
        <fullName evidence="1">Uncharacterized protein</fullName>
    </submittedName>
</protein>
<gene>
    <name evidence="1" type="ordered locus">VVA1364</name>
</gene>
<sequence length="44" mass="4959">MTPICGESEPFVNMLTPERIRLKALPAAIDRLYHCLLIPLSAYT</sequence>
<name>Q7MCM2_VIBVY</name>
<evidence type="ECO:0000313" key="2">
    <source>
        <dbReference type="Proteomes" id="UP000002675"/>
    </source>
</evidence>
<organism evidence="1 2">
    <name type="scientific">Vibrio vulnificus (strain YJ016)</name>
    <dbReference type="NCBI Taxonomy" id="196600"/>
    <lineage>
        <taxon>Bacteria</taxon>
        <taxon>Pseudomonadati</taxon>
        <taxon>Pseudomonadota</taxon>
        <taxon>Gammaproteobacteria</taxon>
        <taxon>Vibrionales</taxon>
        <taxon>Vibrionaceae</taxon>
        <taxon>Vibrio</taxon>
    </lineage>
</organism>